<name>A0A9W9HNY9_9EURO</name>
<keyword evidence="2" id="KW-1185">Reference proteome</keyword>
<dbReference type="EMBL" id="JAPQKO010000008">
    <property type="protein sequence ID" value="KAJ5152080.1"/>
    <property type="molecule type" value="Genomic_DNA"/>
</dbReference>
<proteinExistence type="predicted"/>
<dbReference type="InterPro" id="IPR046670">
    <property type="entry name" value="DUF6540"/>
</dbReference>
<reference evidence="1" key="2">
    <citation type="journal article" date="2023" name="IMA Fungus">
        <title>Comparative genomic study of the Penicillium genus elucidates a diverse pangenome and 15 lateral gene transfer events.</title>
        <authorList>
            <person name="Petersen C."/>
            <person name="Sorensen T."/>
            <person name="Nielsen M.R."/>
            <person name="Sondergaard T.E."/>
            <person name="Sorensen J.L."/>
            <person name="Fitzpatrick D.A."/>
            <person name="Frisvad J.C."/>
            <person name="Nielsen K.L."/>
        </authorList>
    </citation>
    <scope>NUCLEOTIDE SEQUENCE</scope>
    <source>
        <strain evidence="1">IBT 21917</strain>
    </source>
</reference>
<gene>
    <name evidence="1" type="ORF">N7492_010375</name>
</gene>
<sequence>MPTQTSILIWRGEPLDFSEYRHTALFFKFPDGSNTVLQIEGTPGIFELVKVDGYQPDYSQNLERNIPVAQIPDSFGAAMIRTVIANTAIKNGPEYRDWNCQSWVSDALVRMVASGFLSDSARKNALDQMTDVLLEATDE</sequence>
<dbReference type="Proteomes" id="UP001146351">
    <property type="component" value="Unassembled WGS sequence"/>
</dbReference>
<evidence type="ECO:0000313" key="1">
    <source>
        <dbReference type="EMBL" id="KAJ5152080.1"/>
    </source>
</evidence>
<organism evidence="1 2">
    <name type="scientific">Penicillium capsulatum</name>
    <dbReference type="NCBI Taxonomy" id="69766"/>
    <lineage>
        <taxon>Eukaryota</taxon>
        <taxon>Fungi</taxon>
        <taxon>Dikarya</taxon>
        <taxon>Ascomycota</taxon>
        <taxon>Pezizomycotina</taxon>
        <taxon>Eurotiomycetes</taxon>
        <taxon>Eurotiomycetidae</taxon>
        <taxon>Eurotiales</taxon>
        <taxon>Aspergillaceae</taxon>
        <taxon>Penicillium</taxon>
    </lineage>
</organism>
<comment type="caution">
    <text evidence="1">The sequence shown here is derived from an EMBL/GenBank/DDBJ whole genome shotgun (WGS) entry which is preliminary data.</text>
</comment>
<protein>
    <submittedName>
        <fullName evidence="1">Uncharacterized protein</fullName>
    </submittedName>
</protein>
<reference evidence="1" key="1">
    <citation type="submission" date="2022-11" db="EMBL/GenBank/DDBJ databases">
        <authorList>
            <person name="Petersen C."/>
        </authorList>
    </citation>
    <scope>NUCLEOTIDE SEQUENCE</scope>
    <source>
        <strain evidence="1">IBT 21917</strain>
    </source>
</reference>
<dbReference type="OrthoDB" id="37659at2759"/>
<dbReference type="AlphaFoldDB" id="A0A9W9HNY9"/>
<evidence type="ECO:0000313" key="2">
    <source>
        <dbReference type="Proteomes" id="UP001146351"/>
    </source>
</evidence>
<accession>A0A9W9HNY9</accession>
<dbReference type="Pfam" id="PF20174">
    <property type="entry name" value="DUF6540"/>
    <property type="match status" value="1"/>
</dbReference>